<evidence type="ECO:0000256" key="10">
    <source>
        <dbReference type="ARBA" id="ARBA00022777"/>
    </source>
</evidence>
<dbReference type="PANTHER" id="PTHR24421">
    <property type="entry name" value="NITRATE/NITRITE SENSOR PROTEIN NARX-RELATED"/>
    <property type="match status" value="1"/>
</dbReference>
<dbReference type="Gene3D" id="3.30.565.10">
    <property type="entry name" value="Histidine kinase-like ATPase, C-terminal domain"/>
    <property type="match status" value="1"/>
</dbReference>
<keyword evidence="12" id="KW-0902">Two-component regulatory system</keyword>
<dbReference type="InterPro" id="IPR004358">
    <property type="entry name" value="Sig_transdc_His_kin-like_C"/>
</dbReference>
<evidence type="ECO:0000259" key="17">
    <source>
        <dbReference type="PROSITE" id="PS50109"/>
    </source>
</evidence>
<comment type="caution">
    <text evidence="18">The sequence shown here is derived from an EMBL/GenBank/DDBJ whole genome shotgun (WGS) entry which is preliminary data.</text>
</comment>
<dbReference type="PRINTS" id="PR00344">
    <property type="entry name" value="BCTRLSENSOR"/>
</dbReference>
<evidence type="ECO:0000256" key="8">
    <source>
        <dbReference type="ARBA" id="ARBA00022679"/>
    </source>
</evidence>
<evidence type="ECO:0000256" key="9">
    <source>
        <dbReference type="ARBA" id="ARBA00022723"/>
    </source>
</evidence>
<dbReference type="RefSeq" id="WP_205602993.1">
    <property type="nucleotide sequence ID" value="NZ_JBHSQL010000022.1"/>
</dbReference>
<dbReference type="SMART" id="SM00387">
    <property type="entry name" value="HATPase_c"/>
    <property type="match status" value="1"/>
</dbReference>
<sequence length="414" mass="43071">MTDVDAAVRRDGSDETAVLRTMQLGQHALFVALLAIGAVRAGDVVSVGGAVLLGGWYASGFAAVRRRPDSWRARVWLGGLVLGWLLLVLWSAEFAWVAFAIFFICVHVLPVVPAVAVVVVMTGAVVATQLAQDDGNVVARVLGPCIGAAVAVGMGLLYERLVAQDARRRALVAALVGARDDLIAAQDALVAAQREAGAEAERARLARDIHDTLAQGFSSIVLLSRAGLTGAEDPRAVLGRIERTAADNLDEARRVVHALAPLDLDGGVPLTGALARLIDRVTDPGAPVTGLTVDGTPRPTPTAYDVALLRLAQGALANARQHAQASRVQVTLTYADDAVRLDVVDDGVGFDRELVSAGRARSGYGLRAMQERLEELGGAVEVETAPGRGTAVAATLPLVAPAADTLGPAGQEQT</sequence>
<dbReference type="InterPro" id="IPR017205">
    <property type="entry name" value="Sig_transdc_His_kinase_ChrS"/>
</dbReference>
<dbReference type="CDD" id="cd16917">
    <property type="entry name" value="HATPase_UhpB-NarQ-NarX-like"/>
    <property type="match status" value="1"/>
</dbReference>
<dbReference type="InterPro" id="IPR003594">
    <property type="entry name" value="HATPase_dom"/>
</dbReference>
<comment type="function">
    <text evidence="14">Member of the two-component regulatory system NreB/NreC involved in the control of dissimilatory nitrate/nitrite reduction in response to oxygen. NreB functions as a direct oxygen sensor histidine kinase which is autophosphorylated, in the absence of oxygen, probably at the conserved histidine residue, and transfers its phosphate group probably to a conserved aspartate residue of NreC. NreB/NreC activates the expression of the nitrate (narGHJI) and nitrite (nir) reductase operons, as well as the putative nitrate transporter gene narT.</text>
</comment>
<dbReference type="EMBL" id="JBHSQL010000022">
    <property type="protein sequence ID" value="MFC6151664.1"/>
    <property type="molecule type" value="Genomic_DNA"/>
</dbReference>
<keyword evidence="10 18" id="KW-0418">Kinase</keyword>
<reference evidence="19" key="1">
    <citation type="journal article" date="2019" name="Int. J. Syst. Evol. Microbiol.">
        <title>The Global Catalogue of Microorganisms (GCM) 10K type strain sequencing project: providing services to taxonomists for standard genome sequencing and annotation.</title>
        <authorList>
            <consortium name="The Broad Institute Genomics Platform"/>
            <consortium name="The Broad Institute Genome Sequencing Center for Infectious Disease"/>
            <person name="Wu L."/>
            <person name="Ma J."/>
        </authorList>
    </citation>
    <scope>NUCLEOTIDE SEQUENCE [LARGE SCALE GENOMIC DNA]</scope>
    <source>
        <strain evidence="19">CGMCC 4.7198</strain>
    </source>
</reference>
<keyword evidence="8" id="KW-0808">Transferase</keyword>
<evidence type="ECO:0000256" key="4">
    <source>
        <dbReference type="ARBA" id="ARBA00012438"/>
    </source>
</evidence>
<evidence type="ECO:0000256" key="2">
    <source>
        <dbReference type="ARBA" id="ARBA00001966"/>
    </source>
</evidence>
<feature type="domain" description="Histidine kinase" evidence="17">
    <location>
        <begin position="308"/>
        <end position="400"/>
    </location>
</feature>
<dbReference type="Gene3D" id="1.20.5.1930">
    <property type="match status" value="1"/>
</dbReference>
<evidence type="ECO:0000256" key="3">
    <source>
        <dbReference type="ARBA" id="ARBA00004496"/>
    </source>
</evidence>
<evidence type="ECO:0000256" key="14">
    <source>
        <dbReference type="ARBA" id="ARBA00024827"/>
    </source>
</evidence>
<evidence type="ECO:0000313" key="18">
    <source>
        <dbReference type="EMBL" id="MFC6151664.1"/>
    </source>
</evidence>
<dbReference type="InterPro" id="IPR011712">
    <property type="entry name" value="Sig_transdc_His_kin_sub3_dim/P"/>
</dbReference>
<dbReference type="Pfam" id="PF02518">
    <property type="entry name" value="HATPase_c"/>
    <property type="match status" value="1"/>
</dbReference>
<dbReference type="InterPro" id="IPR050482">
    <property type="entry name" value="Sensor_HK_TwoCompSys"/>
</dbReference>
<keyword evidence="19" id="KW-1185">Reference proteome</keyword>
<evidence type="ECO:0000256" key="6">
    <source>
        <dbReference type="ARBA" id="ARBA00022485"/>
    </source>
</evidence>
<evidence type="ECO:0000256" key="7">
    <source>
        <dbReference type="ARBA" id="ARBA00022490"/>
    </source>
</evidence>
<evidence type="ECO:0000256" key="13">
    <source>
        <dbReference type="ARBA" id="ARBA00023014"/>
    </source>
</evidence>
<feature type="transmembrane region" description="Helical" evidence="16">
    <location>
        <begin position="98"/>
        <end position="125"/>
    </location>
</feature>
<evidence type="ECO:0000256" key="15">
    <source>
        <dbReference type="ARBA" id="ARBA00030800"/>
    </source>
</evidence>
<keyword evidence="9" id="KW-0479">Metal-binding</keyword>
<evidence type="ECO:0000256" key="5">
    <source>
        <dbReference type="ARBA" id="ARBA00017322"/>
    </source>
</evidence>
<dbReference type="GO" id="GO:0016301">
    <property type="term" value="F:kinase activity"/>
    <property type="evidence" value="ECO:0007669"/>
    <property type="project" value="UniProtKB-KW"/>
</dbReference>
<proteinExistence type="predicted"/>
<keyword evidence="16" id="KW-0472">Membrane</keyword>
<dbReference type="PROSITE" id="PS50109">
    <property type="entry name" value="HIS_KIN"/>
    <property type="match status" value="1"/>
</dbReference>
<dbReference type="Pfam" id="PF07730">
    <property type="entry name" value="HisKA_3"/>
    <property type="match status" value="1"/>
</dbReference>
<evidence type="ECO:0000256" key="1">
    <source>
        <dbReference type="ARBA" id="ARBA00000085"/>
    </source>
</evidence>
<name>A0ABW1QS44_9ACTN</name>
<dbReference type="SUPFAM" id="SSF55874">
    <property type="entry name" value="ATPase domain of HSP90 chaperone/DNA topoisomerase II/histidine kinase"/>
    <property type="match status" value="1"/>
</dbReference>
<keyword evidence="13" id="KW-0411">Iron-sulfur</keyword>
<comment type="subcellular location">
    <subcellularLocation>
        <location evidence="3">Cytoplasm</location>
    </subcellularLocation>
</comment>
<keyword evidence="7" id="KW-0963">Cytoplasm</keyword>
<feature type="transmembrane region" description="Helical" evidence="16">
    <location>
        <begin position="75"/>
        <end position="92"/>
    </location>
</feature>
<evidence type="ECO:0000256" key="16">
    <source>
        <dbReference type="SAM" id="Phobius"/>
    </source>
</evidence>
<dbReference type="PANTHER" id="PTHR24421:SF62">
    <property type="entry name" value="SENSORY TRANSDUCTION HISTIDINE KINASE"/>
    <property type="match status" value="1"/>
</dbReference>
<evidence type="ECO:0000256" key="11">
    <source>
        <dbReference type="ARBA" id="ARBA00023004"/>
    </source>
</evidence>
<comment type="catalytic activity">
    <reaction evidence="1">
        <text>ATP + protein L-histidine = ADP + protein N-phospho-L-histidine.</text>
        <dbReference type="EC" id="2.7.13.3"/>
    </reaction>
</comment>
<comment type="cofactor">
    <cofactor evidence="2">
        <name>[4Fe-4S] cluster</name>
        <dbReference type="ChEBI" id="CHEBI:49883"/>
    </cofactor>
</comment>
<dbReference type="InterPro" id="IPR036890">
    <property type="entry name" value="HATPase_C_sf"/>
</dbReference>
<keyword evidence="6" id="KW-0004">4Fe-4S</keyword>
<dbReference type="EC" id="2.7.13.3" evidence="4"/>
<keyword evidence="16" id="KW-1133">Transmembrane helix</keyword>
<feature type="transmembrane region" description="Helical" evidence="16">
    <location>
        <begin position="28"/>
        <end position="54"/>
    </location>
</feature>
<gene>
    <name evidence="18" type="ORF">ACFPYK_19835</name>
</gene>
<feature type="transmembrane region" description="Helical" evidence="16">
    <location>
        <begin position="137"/>
        <end position="158"/>
    </location>
</feature>
<dbReference type="InterPro" id="IPR005467">
    <property type="entry name" value="His_kinase_dom"/>
</dbReference>
<evidence type="ECO:0000313" key="19">
    <source>
        <dbReference type="Proteomes" id="UP001596097"/>
    </source>
</evidence>
<keyword evidence="16" id="KW-0812">Transmembrane</keyword>
<accession>A0ABW1QS44</accession>
<dbReference type="PIRSF" id="PIRSF037434">
    <property type="entry name" value="STHK_ChrS"/>
    <property type="match status" value="1"/>
</dbReference>
<dbReference type="Proteomes" id="UP001596097">
    <property type="component" value="Unassembled WGS sequence"/>
</dbReference>
<protein>
    <recommendedName>
        <fullName evidence="5">Oxygen sensor histidine kinase NreB</fullName>
        <ecNumber evidence="4">2.7.13.3</ecNumber>
    </recommendedName>
    <alternativeName>
        <fullName evidence="15">Nitrogen regulation protein B</fullName>
    </alternativeName>
</protein>
<organism evidence="18 19">
    <name type="scientific">Mumia xiangluensis</name>
    <dbReference type="NCBI Taxonomy" id="1678900"/>
    <lineage>
        <taxon>Bacteria</taxon>
        <taxon>Bacillati</taxon>
        <taxon>Actinomycetota</taxon>
        <taxon>Actinomycetes</taxon>
        <taxon>Propionibacteriales</taxon>
        <taxon>Nocardioidaceae</taxon>
        <taxon>Mumia</taxon>
    </lineage>
</organism>
<keyword evidence="11" id="KW-0408">Iron</keyword>
<evidence type="ECO:0000256" key="12">
    <source>
        <dbReference type="ARBA" id="ARBA00023012"/>
    </source>
</evidence>